<protein>
    <recommendedName>
        <fullName evidence="3">CBM6 domain-containing protein</fullName>
    </recommendedName>
</protein>
<dbReference type="KEGG" id="cthd:CDO33_14465"/>
<name>A0A2K2FDT2_9CLOT</name>
<dbReference type="PROSITE" id="PS51175">
    <property type="entry name" value="CBM6"/>
    <property type="match status" value="2"/>
</dbReference>
<comment type="caution">
    <text evidence="4">The sequence shown here is derived from an EMBL/GenBank/DDBJ whole genome shotgun (WGS) entry which is preliminary data.</text>
</comment>
<evidence type="ECO:0000313" key="4">
    <source>
        <dbReference type="EMBL" id="PNT98822.1"/>
    </source>
</evidence>
<organism evidence="4 5">
    <name type="scientific">Clostridium thermosuccinogenes</name>
    <dbReference type="NCBI Taxonomy" id="84032"/>
    <lineage>
        <taxon>Bacteria</taxon>
        <taxon>Bacillati</taxon>
        <taxon>Bacillota</taxon>
        <taxon>Clostridia</taxon>
        <taxon>Eubacteriales</taxon>
        <taxon>Clostridiaceae</taxon>
        <taxon>Clostridium</taxon>
    </lineage>
</organism>
<gene>
    <name evidence="4" type="ORF">CDQ84_10270</name>
</gene>
<dbReference type="Pfam" id="PF03422">
    <property type="entry name" value="CBM_6"/>
    <property type="match status" value="1"/>
</dbReference>
<proteinExistence type="predicted"/>
<dbReference type="Proteomes" id="UP000236151">
    <property type="component" value="Unassembled WGS sequence"/>
</dbReference>
<feature type="domain" description="CBM6" evidence="3">
    <location>
        <begin position="385"/>
        <end position="513"/>
    </location>
</feature>
<dbReference type="EMBL" id="NIOJ01000024">
    <property type="protein sequence ID" value="PNT98822.1"/>
    <property type="molecule type" value="Genomic_DNA"/>
</dbReference>
<dbReference type="GO" id="GO:0030246">
    <property type="term" value="F:carbohydrate binding"/>
    <property type="evidence" value="ECO:0007669"/>
    <property type="project" value="InterPro"/>
</dbReference>
<evidence type="ECO:0000313" key="5">
    <source>
        <dbReference type="Proteomes" id="UP000236151"/>
    </source>
</evidence>
<feature type="domain" description="CBM6" evidence="3">
    <location>
        <begin position="518"/>
        <end position="645"/>
    </location>
</feature>
<keyword evidence="5" id="KW-1185">Reference proteome</keyword>
<dbReference type="Pfam" id="PF03663">
    <property type="entry name" value="Glyco_hydro_76"/>
    <property type="match status" value="1"/>
</dbReference>
<reference evidence="4 5" key="1">
    <citation type="submission" date="2017-06" db="EMBL/GenBank/DDBJ databases">
        <title>Investigating the central metabolism of Clostridium thermosuccinogenes.</title>
        <authorList>
            <person name="Koendjbiharie J.G."/>
            <person name="van Kranenburg R."/>
        </authorList>
    </citation>
    <scope>NUCLEOTIDE SEQUENCE [LARGE SCALE GENOMIC DNA]</scope>
    <source>
        <strain evidence="4 5">DSM 5806</strain>
    </source>
</reference>
<evidence type="ECO:0000256" key="2">
    <source>
        <dbReference type="SAM" id="SignalP"/>
    </source>
</evidence>
<sequence>MLKGVKGKRLFAMALIFNFLFSSVVFFADSSNVHAFTAANAETAMEDFLNVFYDPVKKYFYTNSDRQIHEHAAGPENGLYTDYWWEAQIWQTIMDAYERTNDPKYLNLIHDIYDGFNSAYPNWESNPFNDDIAWWALGSIRAYEITGDTRYKTRAKEMFDHIWQSWSSDFGGGIWWNTINFLPQKNVATNATAAIIAVRLYNAYNDPSYLSKAHDLYNWLENTLYAGNGYVYDQYRQGEGLIDWEFTYNFGGFAGASLELYKVTGNSRYLTNATDCVDWVFNNMTVDGTTLLYEGIDDVPAFKMIFMRNVKRLVYEANQTQYLKFLQDNATQAWNHRRTSDGIIGPDWSLTPDSGYIQSIAAAAGVDILFLSDPDNFTGVVVGSGTYEAENARRFNVPVEDNDYERPGYSGRSYVAGWNQNGSSVLFPVNVQSNGIYAITFRYSAAAGNAVRKLTVNGVSMGNVAFTQTSSWSDWSSVSVYVPLIQGTNKVELIFDSSSGSTNYLNLDKITVAEASGRIYEAESAVLHNLSTESTYGDYSGSGYIAGWNSNGQWVDFNVNVDTAGYYNLIFRYAAGAGNASRYLYVNGTGVVDNQAFSATGSWSNYSIVTVSNVYLHSGSNTISLIFNSSKGSTNWLNLDYLQIVQ</sequence>
<dbReference type="InterPro" id="IPR005084">
    <property type="entry name" value="CBM6"/>
</dbReference>
<dbReference type="GO" id="GO:0005975">
    <property type="term" value="P:carbohydrate metabolic process"/>
    <property type="evidence" value="ECO:0007669"/>
    <property type="project" value="InterPro"/>
</dbReference>
<dbReference type="AlphaFoldDB" id="A0A2K2FDT2"/>
<dbReference type="InterPro" id="IPR008928">
    <property type="entry name" value="6-hairpin_glycosidase_sf"/>
</dbReference>
<dbReference type="RefSeq" id="WP_103081654.1">
    <property type="nucleotide sequence ID" value="NZ_CP021850.1"/>
</dbReference>
<dbReference type="PANTHER" id="PTHR47791">
    <property type="entry name" value="MEIOTICALLY UP-REGULATED GENE 191 PROTEIN"/>
    <property type="match status" value="1"/>
</dbReference>
<dbReference type="InterPro" id="IPR008979">
    <property type="entry name" value="Galactose-bd-like_sf"/>
</dbReference>
<keyword evidence="1 2" id="KW-0732">Signal</keyword>
<accession>A0A2K2FDT2</accession>
<dbReference type="Pfam" id="PF16990">
    <property type="entry name" value="CBM_35"/>
    <property type="match status" value="1"/>
</dbReference>
<dbReference type="InterPro" id="IPR053169">
    <property type="entry name" value="MUG_Protein"/>
</dbReference>
<dbReference type="SMART" id="SM00606">
    <property type="entry name" value="CBD_IV"/>
    <property type="match status" value="2"/>
</dbReference>
<dbReference type="PANTHER" id="PTHR47791:SF3">
    <property type="entry name" value="MEIOTICALLY UP-REGULATED GENE 191 PROTEIN"/>
    <property type="match status" value="1"/>
</dbReference>
<feature type="signal peptide" evidence="2">
    <location>
        <begin position="1"/>
        <end position="27"/>
    </location>
</feature>
<dbReference type="Gene3D" id="1.50.10.20">
    <property type="match status" value="1"/>
</dbReference>
<evidence type="ECO:0000259" key="3">
    <source>
        <dbReference type="PROSITE" id="PS51175"/>
    </source>
</evidence>
<dbReference type="OrthoDB" id="2505409at2"/>
<dbReference type="SUPFAM" id="SSF49785">
    <property type="entry name" value="Galactose-binding domain-like"/>
    <property type="match status" value="2"/>
</dbReference>
<dbReference type="Gene3D" id="2.60.120.260">
    <property type="entry name" value="Galactose-binding domain-like"/>
    <property type="match status" value="2"/>
</dbReference>
<dbReference type="SUPFAM" id="SSF48208">
    <property type="entry name" value="Six-hairpin glycosidases"/>
    <property type="match status" value="1"/>
</dbReference>
<evidence type="ECO:0000256" key="1">
    <source>
        <dbReference type="ARBA" id="ARBA00022729"/>
    </source>
</evidence>
<dbReference type="InterPro" id="IPR006584">
    <property type="entry name" value="Cellulose-bd_IV"/>
</dbReference>
<dbReference type="InterPro" id="IPR005198">
    <property type="entry name" value="Glyco_hydro_76"/>
</dbReference>
<feature type="chain" id="PRO_5039705683" description="CBM6 domain-containing protein" evidence="2">
    <location>
        <begin position="28"/>
        <end position="646"/>
    </location>
</feature>